<accession>A0AAV5LWZ8</accession>
<comment type="caution">
    <text evidence="1">The sequence shown here is derived from an EMBL/GenBank/DDBJ whole genome shotgun (WGS) entry which is preliminary data.</text>
</comment>
<sequence>MLLFGLHLLSKTWDPCNYFHFLADEEKIKGRAMELLLVLKDKECRVMKEKEKIMQ</sequence>
<organism evidence="1 2">
    <name type="scientific">Rubroshorea leprosula</name>
    <dbReference type="NCBI Taxonomy" id="152421"/>
    <lineage>
        <taxon>Eukaryota</taxon>
        <taxon>Viridiplantae</taxon>
        <taxon>Streptophyta</taxon>
        <taxon>Embryophyta</taxon>
        <taxon>Tracheophyta</taxon>
        <taxon>Spermatophyta</taxon>
        <taxon>Magnoliopsida</taxon>
        <taxon>eudicotyledons</taxon>
        <taxon>Gunneridae</taxon>
        <taxon>Pentapetalae</taxon>
        <taxon>rosids</taxon>
        <taxon>malvids</taxon>
        <taxon>Malvales</taxon>
        <taxon>Dipterocarpaceae</taxon>
        <taxon>Rubroshorea</taxon>
    </lineage>
</organism>
<reference evidence="1 2" key="1">
    <citation type="journal article" date="2021" name="Commun. Biol.">
        <title>The genome of Shorea leprosula (Dipterocarpaceae) highlights the ecological relevance of drought in aseasonal tropical rainforests.</title>
        <authorList>
            <person name="Ng K.K.S."/>
            <person name="Kobayashi M.J."/>
            <person name="Fawcett J.A."/>
            <person name="Hatakeyama M."/>
            <person name="Paape T."/>
            <person name="Ng C.H."/>
            <person name="Ang C.C."/>
            <person name="Tnah L.H."/>
            <person name="Lee C.T."/>
            <person name="Nishiyama T."/>
            <person name="Sese J."/>
            <person name="O'Brien M.J."/>
            <person name="Copetti D."/>
            <person name="Mohd Noor M.I."/>
            <person name="Ong R.C."/>
            <person name="Putra M."/>
            <person name="Sireger I.Z."/>
            <person name="Indrioko S."/>
            <person name="Kosugi Y."/>
            <person name="Izuno A."/>
            <person name="Isagi Y."/>
            <person name="Lee S.L."/>
            <person name="Shimizu K.K."/>
        </authorList>
    </citation>
    <scope>NUCLEOTIDE SEQUENCE [LARGE SCALE GENOMIC DNA]</scope>
    <source>
        <strain evidence="1">214</strain>
    </source>
</reference>
<proteinExistence type="predicted"/>
<protein>
    <submittedName>
        <fullName evidence="1">Uncharacterized protein</fullName>
    </submittedName>
</protein>
<gene>
    <name evidence="1" type="ORF">SLEP1_g49182</name>
</gene>
<evidence type="ECO:0000313" key="2">
    <source>
        <dbReference type="Proteomes" id="UP001054252"/>
    </source>
</evidence>
<dbReference type="AlphaFoldDB" id="A0AAV5LWZ8"/>
<dbReference type="Proteomes" id="UP001054252">
    <property type="component" value="Unassembled WGS sequence"/>
</dbReference>
<dbReference type="EMBL" id="BPVZ01000152">
    <property type="protein sequence ID" value="GKV41683.1"/>
    <property type="molecule type" value="Genomic_DNA"/>
</dbReference>
<evidence type="ECO:0000313" key="1">
    <source>
        <dbReference type="EMBL" id="GKV41683.1"/>
    </source>
</evidence>
<keyword evidence="2" id="KW-1185">Reference proteome</keyword>
<name>A0AAV5LWZ8_9ROSI</name>